<organism evidence="2 3">
    <name type="scientific">Sander lucioperca</name>
    <name type="common">Pike-perch</name>
    <name type="synonym">Perca lucioperca</name>
    <dbReference type="NCBI Taxonomy" id="283035"/>
    <lineage>
        <taxon>Eukaryota</taxon>
        <taxon>Metazoa</taxon>
        <taxon>Chordata</taxon>
        <taxon>Craniata</taxon>
        <taxon>Vertebrata</taxon>
        <taxon>Euteleostomi</taxon>
        <taxon>Actinopterygii</taxon>
        <taxon>Neopterygii</taxon>
        <taxon>Teleostei</taxon>
        <taxon>Neoteleostei</taxon>
        <taxon>Acanthomorphata</taxon>
        <taxon>Eupercaria</taxon>
        <taxon>Perciformes</taxon>
        <taxon>Percoidei</taxon>
        <taxon>Percidae</taxon>
        <taxon>Luciopercinae</taxon>
        <taxon>Sander</taxon>
    </lineage>
</organism>
<feature type="compositionally biased region" description="Basic residues" evidence="1">
    <location>
        <begin position="62"/>
        <end position="71"/>
    </location>
</feature>
<accession>A0A8C9YS72</accession>
<dbReference type="Proteomes" id="UP000694568">
    <property type="component" value="Unplaced"/>
</dbReference>
<dbReference type="GO" id="GO:0003677">
    <property type="term" value="F:DNA binding"/>
    <property type="evidence" value="ECO:0007669"/>
    <property type="project" value="InterPro"/>
</dbReference>
<reference evidence="2" key="1">
    <citation type="submission" date="2025-08" db="UniProtKB">
        <authorList>
            <consortium name="Ensembl"/>
        </authorList>
    </citation>
    <scope>IDENTIFICATION</scope>
</reference>
<sequence>MSNSPTKKGRGRPQGEEDAGVSQKPPIRRSRGRPRKVISQERGDKEQAKRERGRPKGSVNKKPAKRGRPRKYPFSMSCPAQVSLSAFFLHAFDRTKSSVSNAFPPLSRPEDFHFHLYQLLF</sequence>
<evidence type="ECO:0000313" key="3">
    <source>
        <dbReference type="Proteomes" id="UP000694568"/>
    </source>
</evidence>
<keyword evidence="3" id="KW-1185">Reference proteome</keyword>
<evidence type="ECO:0000256" key="1">
    <source>
        <dbReference type="SAM" id="MobiDB-lite"/>
    </source>
</evidence>
<evidence type="ECO:0008006" key="4">
    <source>
        <dbReference type="Google" id="ProtNLM"/>
    </source>
</evidence>
<dbReference type="AlphaFoldDB" id="A0A8C9YS72"/>
<feature type="compositionally biased region" description="Basic and acidic residues" evidence="1">
    <location>
        <begin position="38"/>
        <end position="50"/>
    </location>
</feature>
<feature type="compositionally biased region" description="Basic residues" evidence="1">
    <location>
        <begin position="26"/>
        <end position="36"/>
    </location>
</feature>
<dbReference type="SMART" id="SM00384">
    <property type="entry name" value="AT_hook"/>
    <property type="match status" value="4"/>
</dbReference>
<proteinExistence type="predicted"/>
<dbReference type="Pfam" id="PF02178">
    <property type="entry name" value="AT_hook"/>
    <property type="match status" value="3"/>
</dbReference>
<dbReference type="InterPro" id="IPR017956">
    <property type="entry name" value="AT_hook_DNA-bd_motif"/>
</dbReference>
<dbReference type="Ensembl" id="ENSSLUT00000030495.1">
    <property type="protein sequence ID" value="ENSSLUP00000029556.1"/>
    <property type="gene ID" value="ENSSLUG00000013279.1"/>
</dbReference>
<reference evidence="2" key="2">
    <citation type="submission" date="2025-09" db="UniProtKB">
        <authorList>
            <consortium name="Ensembl"/>
        </authorList>
    </citation>
    <scope>IDENTIFICATION</scope>
</reference>
<evidence type="ECO:0000313" key="2">
    <source>
        <dbReference type="Ensembl" id="ENSSLUP00000029556.1"/>
    </source>
</evidence>
<name>A0A8C9YS72_SANLU</name>
<protein>
    <recommendedName>
        <fullName evidence="4">High mobility group AT-hook 2</fullName>
    </recommendedName>
</protein>
<feature type="region of interest" description="Disordered" evidence="1">
    <location>
        <begin position="1"/>
        <end position="75"/>
    </location>
</feature>
<dbReference type="PRINTS" id="PR00929">
    <property type="entry name" value="ATHOOK"/>
</dbReference>